<evidence type="ECO:0000256" key="1">
    <source>
        <dbReference type="SAM" id="MobiDB-lite"/>
    </source>
</evidence>
<dbReference type="Proteomes" id="UP000027195">
    <property type="component" value="Unassembled WGS sequence"/>
</dbReference>
<dbReference type="OrthoDB" id="5550090at2759"/>
<gene>
    <name evidence="2" type="ORF">BOTBODRAFT_184331</name>
</gene>
<evidence type="ECO:0000313" key="2">
    <source>
        <dbReference type="EMBL" id="KDQ19263.1"/>
    </source>
</evidence>
<name>A0A067MU51_BOTB1</name>
<dbReference type="AlphaFoldDB" id="A0A067MU51"/>
<evidence type="ECO:0000313" key="3">
    <source>
        <dbReference type="Proteomes" id="UP000027195"/>
    </source>
</evidence>
<dbReference type="HOGENOM" id="CLU_1511699_0_0_1"/>
<organism evidence="2 3">
    <name type="scientific">Botryobasidium botryosum (strain FD-172 SS1)</name>
    <dbReference type="NCBI Taxonomy" id="930990"/>
    <lineage>
        <taxon>Eukaryota</taxon>
        <taxon>Fungi</taxon>
        <taxon>Dikarya</taxon>
        <taxon>Basidiomycota</taxon>
        <taxon>Agaricomycotina</taxon>
        <taxon>Agaricomycetes</taxon>
        <taxon>Cantharellales</taxon>
        <taxon>Botryobasidiaceae</taxon>
        <taxon>Botryobasidium</taxon>
    </lineage>
</organism>
<feature type="compositionally biased region" description="Polar residues" evidence="1">
    <location>
        <begin position="135"/>
        <end position="151"/>
    </location>
</feature>
<proteinExistence type="predicted"/>
<accession>A0A067MU51</accession>
<feature type="region of interest" description="Disordered" evidence="1">
    <location>
        <begin position="98"/>
        <end position="180"/>
    </location>
</feature>
<dbReference type="STRING" id="930990.A0A067MU51"/>
<dbReference type="InParanoid" id="A0A067MU51"/>
<sequence>MKIERKPDIVLFVPRQGATPLPPTLLEATRAVARVKGALLETRPAASGKERETESASEWNSLLLTARAQRGPQWDVATQQFLVDRDSHLYYNHTPLVPAEQSQSDQDGLGDAGPSDTVHQTPSGGSFRELPIPQYFTNNHTSYNSPVSSRAESLAPPSEGRRRITRANGGGNPLYQGLPM</sequence>
<reference evidence="3" key="1">
    <citation type="journal article" date="2014" name="Proc. Natl. Acad. Sci. U.S.A.">
        <title>Extensive sampling of basidiomycete genomes demonstrates inadequacy of the white-rot/brown-rot paradigm for wood decay fungi.</title>
        <authorList>
            <person name="Riley R."/>
            <person name="Salamov A.A."/>
            <person name="Brown D.W."/>
            <person name="Nagy L.G."/>
            <person name="Floudas D."/>
            <person name="Held B.W."/>
            <person name="Levasseur A."/>
            <person name="Lombard V."/>
            <person name="Morin E."/>
            <person name="Otillar R."/>
            <person name="Lindquist E.A."/>
            <person name="Sun H."/>
            <person name="LaButti K.M."/>
            <person name="Schmutz J."/>
            <person name="Jabbour D."/>
            <person name="Luo H."/>
            <person name="Baker S.E."/>
            <person name="Pisabarro A.G."/>
            <person name="Walton J.D."/>
            <person name="Blanchette R.A."/>
            <person name="Henrissat B."/>
            <person name="Martin F."/>
            <person name="Cullen D."/>
            <person name="Hibbett D.S."/>
            <person name="Grigoriev I.V."/>
        </authorList>
    </citation>
    <scope>NUCLEOTIDE SEQUENCE [LARGE SCALE GENOMIC DNA]</scope>
    <source>
        <strain evidence="3">FD-172 SS1</strain>
    </source>
</reference>
<keyword evidence="3" id="KW-1185">Reference proteome</keyword>
<dbReference type="EMBL" id="KL198019">
    <property type="protein sequence ID" value="KDQ19263.1"/>
    <property type="molecule type" value="Genomic_DNA"/>
</dbReference>
<protein>
    <submittedName>
        <fullName evidence="2">Uncharacterized protein</fullName>
    </submittedName>
</protein>